<dbReference type="EMBL" id="BRXY01000255">
    <property type="protein sequence ID" value="GMH81236.1"/>
    <property type="molecule type" value="Genomic_DNA"/>
</dbReference>
<evidence type="ECO:0000313" key="3">
    <source>
        <dbReference type="EMBL" id="GMH81236.1"/>
    </source>
</evidence>
<keyword evidence="1" id="KW-0732">Signal</keyword>
<dbReference type="GO" id="GO:0005829">
    <property type="term" value="C:cytosol"/>
    <property type="evidence" value="ECO:0007669"/>
    <property type="project" value="TreeGrafter"/>
</dbReference>
<dbReference type="Pfam" id="PF21953">
    <property type="entry name" value="NadN_nucleosid_C"/>
    <property type="match status" value="1"/>
</dbReference>
<dbReference type="Gene3D" id="3.90.780.10">
    <property type="entry name" value="5'-Nucleotidase, C-terminal domain"/>
    <property type="match status" value="1"/>
</dbReference>
<dbReference type="InterPro" id="IPR006179">
    <property type="entry name" value="5_nucleotidase/apyrase"/>
</dbReference>
<gene>
    <name evidence="3" type="ORF">TrST_g11782</name>
</gene>
<dbReference type="SUPFAM" id="SSF56300">
    <property type="entry name" value="Metallo-dependent phosphatases"/>
    <property type="match status" value="1"/>
</dbReference>
<organism evidence="3 4">
    <name type="scientific">Triparma strigata</name>
    <dbReference type="NCBI Taxonomy" id="1606541"/>
    <lineage>
        <taxon>Eukaryota</taxon>
        <taxon>Sar</taxon>
        <taxon>Stramenopiles</taxon>
        <taxon>Ochrophyta</taxon>
        <taxon>Bolidophyceae</taxon>
        <taxon>Parmales</taxon>
        <taxon>Triparmaceae</taxon>
        <taxon>Triparma</taxon>
    </lineage>
</organism>
<feature type="signal peptide" evidence="1">
    <location>
        <begin position="1"/>
        <end position="21"/>
    </location>
</feature>
<accession>A0A9W7B020</accession>
<dbReference type="AlphaFoldDB" id="A0A9W7B020"/>
<reference evidence="4" key="1">
    <citation type="journal article" date="2023" name="Commun. Biol.">
        <title>Genome analysis of Parmales, the sister group of diatoms, reveals the evolutionary specialization of diatoms from phago-mixotrophs to photoautotrophs.</title>
        <authorList>
            <person name="Ban H."/>
            <person name="Sato S."/>
            <person name="Yoshikawa S."/>
            <person name="Yamada K."/>
            <person name="Nakamura Y."/>
            <person name="Ichinomiya M."/>
            <person name="Sato N."/>
            <person name="Blanc-Mathieu R."/>
            <person name="Endo H."/>
            <person name="Kuwata A."/>
            <person name="Ogata H."/>
        </authorList>
    </citation>
    <scope>NUCLEOTIDE SEQUENCE [LARGE SCALE GENOMIC DNA]</scope>
    <source>
        <strain evidence="4">NIES 3701</strain>
    </source>
</reference>
<dbReference type="PANTHER" id="PTHR11575:SF22">
    <property type="entry name" value="ADL392WP"/>
    <property type="match status" value="1"/>
</dbReference>
<dbReference type="InterPro" id="IPR029052">
    <property type="entry name" value="Metallo-depent_PP-like"/>
</dbReference>
<keyword evidence="4" id="KW-1185">Reference proteome</keyword>
<dbReference type="GO" id="GO:0009166">
    <property type="term" value="P:nucleotide catabolic process"/>
    <property type="evidence" value="ECO:0007669"/>
    <property type="project" value="InterPro"/>
</dbReference>
<evidence type="ECO:0000313" key="4">
    <source>
        <dbReference type="Proteomes" id="UP001165085"/>
    </source>
</evidence>
<sequence length="535" mass="58878">MLYMYSLCAAVIALSLDLVVAIPEINDINILVVTDAHSWISKHIHDDHDPVLNADYGSIASAYLNLKSLASETGKDVFLLNNGDHVEGSGLSDASVYTNGIHGYDLFPLIGMMPFDALNIGNHDLYDNSTVEYMTGASNFVEGWNGNYLTSNVYNATTNDNIGSTHTILKGENSDTSILVFGFLYHQTDACAAVNVEDPSDTVLSPWFLSALQEGVDAGVSAIVVLSHMDLKDDNVYVLQEAIRGYGDTIPELQNMPLQFLTGHTHYRGWSKLDDFSSTFEAGHYLDTLGWISFSADTSSPTWFDFQYVDANLDELYNFTGTDASTFDTDLGLEISSAIEATVEELGLRTILGCPKQDYSYAAGLGTEDSLYDLYMQKVIPLSVLNIPTGTGNTPWHLSSTGSLRYDIYPGEFYYDDVFAIAPFVNVFRYVADLSGQDLQQIVDELSQTSNDSPVRTSLPKYVGGPDSIDPNLFYDLFFNDYDEPYIVDAVEAVVGEDVVVVNWRDDSTDPNFVDTTLCWATSVPALFPCDTDDV</sequence>
<dbReference type="InterPro" id="IPR053828">
    <property type="entry name" value="Nucleosidase_C"/>
</dbReference>
<dbReference type="OrthoDB" id="7722975at2759"/>
<evidence type="ECO:0000259" key="2">
    <source>
        <dbReference type="Pfam" id="PF21953"/>
    </source>
</evidence>
<dbReference type="InterPro" id="IPR036907">
    <property type="entry name" value="5'-Nucleotdase_C_sf"/>
</dbReference>
<dbReference type="PANTHER" id="PTHR11575">
    <property type="entry name" value="5'-NUCLEOTIDASE-RELATED"/>
    <property type="match status" value="1"/>
</dbReference>
<dbReference type="GO" id="GO:0016787">
    <property type="term" value="F:hydrolase activity"/>
    <property type="evidence" value="ECO:0007669"/>
    <property type="project" value="InterPro"/>
</dbReference>
<comment type="caution">
    <text evidence="3">The sequence shown here is derived from an EMBL/GenBank/DDBJ whole genome shotgun (WGS) entry which is preliminary data.</text>
</comment>
<proteinExistence type="predicted"/>
<feature type="chain" id="PRO_5040992255" description="Putative 5'-nucleotidase C-terminal domain-containing protein" evidence="1">
    <location>
        <begin position="22"/>
        <end position="535"/>
    </location>
</feature>
<dbReference type="Gene3D" id="3.60.21.10">
    <property type="match status" value="1"/>
</dbReference>
<name>A0A9W7B020_9STRA</name>
<dbReference type="Proteomes" id="UP001165085">
    <property type="component" value="Unassembled WGS sequence"/>
</dbReference>
<feature type="domain" description="Putative 5'-nucleotidase C-terminal" evidence="2">
    <location>
        <begin position="364"/>
        <end position="450"/>
    </location>
</feature>
<protein>
    <recommendedName>
        <fullName evidence="2">Putative 5'-nucleotidase C-terminal domain-containing protein</fullName>
    </recommendedName>
</protein>
<evidence type="ECO:0000256" key="1">
    <source>
        <dbReference type="SAM" id="SignalP"/>
    </source>
</evidence>
<dbReference type="SUPFAM" id="SSF55816">
    <property type="entry name" value="5'-nucleotidase (syn. UDP-sugar hydrolase), C-terminal domain"/>
    <property type="match status" value="1"/>
</dbReference>